<keyword evidence="1" id="KW-0812">Transmembrane</keyword>
<dbReference type="InterPro" id="IPR016047">
    <property type="entry name" value="M23ase_b-sheet_dom"/>
</dbReference>
<dbReference type="SUPFAM" id="SSF51261">
    <property type="entry name" value="Duplicated hybrid motif"/>
    <property type="match status" value="1"/>
</dbReference>
<dbReference type="EMBL" id="JRGF01000010">
    <property type="protein sequence ID" value="KHE41569.1"/>
    <property type="molecule type" value="Genomic_DNA"/>
</dbReference>
<evidence type="ECO:0000313" key="3">
    <source>
        <dbReference type="EMBL" id="KHE41569.1"/>
    </source>
</evidence>
<evidence type="ECO:0000313" key="4">
    <source>
        <dbReference type="Proteomes" id="UP000030889"/>
    </source>
</evidence>
<comment type="caution">
    <text evidence="3">The sequence shown here is derived from an EMBL/GenBank/DDBJ whole genome shotgun (WGS) entry which is preliminary data.</text>
</comment>
<feature type="transmembrane region" description="Helical" evidence="1">
    <location>
        <begin position="33"/>
        <end position="51"/>
    </location>
</feature>
<keyword evidence="1" id="KW-0472">Membrane</keyword>
<keyword evidence="4" id="KW-1185">Reference proteome</keyword>
<feature type="domain" description="M23ase beta-sheet core" evidence="2">
    <location>
        <begin position="199"/>
        <end position="296"/>
    </location>
</feature>
<dbReference type="PANTHER" id="PTHR21666:SF286">
    <property type="entry name" value="LIPOPROTEIN NLPD"/>
    <property type="match status" value="1"/>
</dbReference>
<accession>A0ABR4YHJ2</accession>
<reference evidence="3 4" key="1">
    <citation type="submission" date="2014-09" db="EMBL/GenBank/DDBJ databases">
        <title>Alistipes sp. 627, sp. nov., a novel member of the family Rikenellaceae isolated from human faeces.</title>
        <authorList>
            <person name="Shkoporov A.N."/>
            <person name="Chaplin A.V."/>
            <person name="Motuzova O.V."/>
            <person name="Kafarskaia L.I."/>
            <person name="Khokhlova E.V."/>
            <person name="Efimov B.A."/>
        </authorList>
    </citation>
    <scope>NUCLEOTIDE SEQUENCE [LARGE SCALE GENOMIC DNA]</scope>
    <source>
        <strain evidence="3 4">627</strain>
    </source>
</reference>
<evidence type="ECO:0000259" key="2">
    <source>
        <dbReference type="Pfam" id="PF01551"/>
    </source>
</evidence>
<proteinExistence type="predicted"/>
<name>A0ABR4YHJ2_9BACT</name>
<dbReference type="InterPro" id="IPR011055">
    <property type="entry name" value="Dup_hybrid_motif"/>
</dbReference>
<dbReference type="Gene3D" id="2.70.70.10">
    <property type="entry name" value="Glucose Permease (Domain IIA)"/>
    <property type="match status" value="1"/>
</dbReference>
<protein>
    <submittedName>
        <fullName evidence="3">Metalloendopeptidase</fullName>
    </submittedName>
</protein>
<evidence type="ECO:0000256" key="1">
    <source>
        <dbReference type="SAM" id="Phobius"/>
    </source>
</evidence>
<dbReference type="Pfam" id="PF01551">
    <property type="entry name" value="Peptidase_M23"/>
    <property type="match status" value="1"/>
</dbReference>
<dbReference type="CDD" id="cd12797">
    <property type="entry name" value="M23_peptidase"/>
    <property type="match status" value="1"/>
</dbReference>
<dbReference type="InterPro" id="IPR050570">
    <property type="entry name" value="Cell_wall_metabolism_enzyme"/>
</dbReference>
<keyword evidence="1" id="KW-1133">Transmembrane helix</keyword>
<dbReference type="Proteomes" id="UP000030889">
    <property type="component" value="Unassembled WGS sequence"/>
</dbReference>
<dbReference type="PANTHER" id="PTHR21666">
    <property type="entry name" value="PEPTIDASE-RELATED"/>
    <property type="match status" value="1"/>
</dbReference>
<dbReference type="RefSeq" id="WP_022063613.1">
    <property type="nucleotide sequence ID" value="NZ_JRGF01000010.1"/>
</dbReference>
<organism evidence="3 4">
    <name type="scientific">Alistipes inops</name>
    <dbReference type="NCBI Taxonomy" id="1501391"/>
    <lineage>
        <taxon>Bacteria</taxon>
        <taxon>Pseudomonadati</taxon>
        <taxon>Bacteroidota</taxon>
        <taxon>Bacteroidia</taxon>
        <taxon>Bacteroidales</taxon>
        <taxon>Rikenellaceae</taxon>
        <taxon>Alistipes</taxon>
    </lineage>
</organism>
<gene>
    <name evidence="3" type="ORF">LG35_08290</name>
</gene>
<sequence length="325" mass="37836">MPGKEYRFNPETLTYEEVREPLRLRIYRLLRKGLVVIITVCIVNLLFSFVFHTPKMDRIARENEELLLRYALLDDRIREDAERLDAMHQRDISVYRPLFGADSLDITGIYVPYPDSVYAYLDAYPYGDRIKASWQRLDRVTRRTYLQSRSLDELQLLATDKEHMATAIPAIWPIDKRDLRNSIGAYGGRMHPIYKRYIKHDGIDLPAKIGDPVYATGNGVVQSTDIGFRNRGYGRQILIDHGFGYKTRYAHLSQIDVEPGQHVTRGEQIGRVGNTGASTGPHLHYEVIYMGHTVDPINYFRRDMDDEEFERIIRAARETTYEIFE</sequence>